<sequence>MPAKTRSIPWLSGFASRNSSATNGRNRPKWTSACSTAAGTWGRHERPFSPWLGSCCTSGDFPLHECRSMSASPLPAVNVASQSSAASAAQASSARNNQRGGDAAFDSHLQHAQQQASTSDDNATQAERNGQQQNSNQNGNTPTGNNQGAQTQSATDANAGAAGQGGATDDSSNASGADTLASAVLSLIDKATGDASGAATTVTAAKPASIGSTKPSASTAQQASHALQAVVGVPPLPSPAAIAARGGKGGGDGEATTSQISGVATSGAGSASAQSSLAVQKSSVAGTNDDDGNDAGGSSANAASSADNSASSQNAGDGTQALAGALIAGTHVAADASAPSVAANGPTQGATDLSALRGVFDTSAVVPPSGTNIATGHSLSVNSPVGSSSFAKELGQQVTWLSGQDVKQAQIRLNPQDLGPLDVKVSVEHGRVDVVFMAQHPAAVAAVQQGLGQLNQMLGGQGLSLGHTTVGQHGAQQQSGGQPQQQASGQSADDSDNVGDASVVSKVERVAVGLLDAFA</sequence>
<proteinExistence type="predicted"/>
<dbReference type="PANTHER" id="PTHR37533:SF2">
    <property type="entry name" value="FLAGELLAR HOOK-LENGTH CONTROL PROTEIN"/>
    <property type="match status" value="1"/>
</dbReference>
<feature type="compositionally biased region" description="Low complexity" evidence="1">
    <location>
        <begin position="261"/>
        <end position="287"/>
    </location>
</feature>
<accession>A0A370X0Q2</accession>
<dbReference type="Pfam" id="PF02120">
    <property type="entry name" value="Flg_hook"/>
    <property type="match status" value="1"/>
</dbReference>
<name>A0A370X0Q2_9GAMM</name>
<feature type="region of interest" description="Disordered" evidence="1">
    <location>
        <begin position="203"/>
        <end position="223"/>
    </location>
</feature>
<dbReference type="Gene3D" id="3.30.750.140">
    <property type="match status" value="1"/>
</dbReference>
<feature type="compositionally biased region" description="Low complexity" evidence="1">
    <location>
        <begin position="296"/>
        <end position="317"/>
    </location>
</feature>
<dbReference type="EMBL" id="QRBF01000006">
    <property type="protein sequence ID" value="RDS81847.1"/>
    <property type="molecule type" value="Genomic_DNA"/>
</dbReference>
<protein>
    <submittedName>
        <fullName evidence="3">Flagellar hook-length control protein FliK</fullName>
    </submittedName>
</protein>
<keyword evidence="3" id="KW-0969">Cilium</keyword>
<keyword evidence="4" id="KW-1185">Reference proteome</keyword>
<evidence type="ECO:0000313" key="3">
    <source>
        <dbReference type="EMBL" id="RDS81847.1"/>
    </source>
</evidence>
<feature type="region of interest" description="Disordered" evidence="1">
    <location>
        <begin position="465"/>
        <end position="500"/>
    </location>
</feature>
<dbReference type="InterPro" id="IPR038610">
    <property type="entry name" value="FliK-like_C_sf"/>
</dbReference>
<evidence type="ECO:0000313" key="4">
    <source>
        <dbReference type="Proteomes" id="UP000255334"/>
    </source>
</evidence>
<evidence type="ECO:0000259" key="2">
    <source>
        <dbReference type="Pfam" id="PF02120"/>
    </source>
</evidence>
<comment type="caution">
    <text evidence="3">The sequence shown here is derived from an EMBL/GenBank/DDBJ whole genome shotgun (WGS) entry which is preliminary data.</text>
</comment>
<keyword evidence="3" id="KW-0282">Flagellum</keyword>
<organism evidence="3 4">
    <name type="scientific">Dyella psychrodurans</name>
    <dbReference type="NCBI Taxonomy" id="1927960"/>
    <lineage>
        <taxon>Bacteria</taxon>
        <taxon>Pseudomonadati</taxon>
        <taxon>Pseudomonadota</taxon>
        <taxon>Gammaproteobacteria</taxon>
        <taxon>Lysobacterales</taxon>
        <taxon>Rhodanobacteraceae</taxon>
        <taxon>Dyella</taxon>
    </lineage>
</organism>
<dbReference type="Proteomes" id="UP000255334">
    <property type="component" value="Unassembled WGS sequence"/>
</dbReference>
<feature type="compositionally biased region" description="Low complexity" evidence="1">
    <location>
        <begin position="471"/>
        <end position="492"/>
    </location>
</feature>
<dbReference type="AlphaFoldDB" id="A0A370X0Q2"/>
<dbReference type="CDD" id="cd17470">
    <property type="entry name" value="T3SS_Flik_C"/>
    <property type="match status" value="1"/>
</dbReference>
<feature type="compositionally biased region" description="Polar residues" evidence="1">
    <location>
        <begin position="210"/>
        <end position="223"/>
    </location>
</feature>
<reference evidence="3 4" key="1">
    <citation type="submission" date="2018-07" db="EMBL/GenBank/DDBJ databases">
        <title>Dyella monticola sp. nov. and Dyella psychrodurans sp. nov. isolated from monsoon evergreen broad-leaved forest soil of Dinghu Mountain, China.</title>
        <authorList>
            <person name="Gao Z."/>
            <person name="Qiu L."/>
        </authorList>
    </citation>
    <scope>NUCLEOTIDE SEQUENCE [LARGE SCALE GENOMIC DNA]</scope>
    <source>
        <strain evidence="3 4">4MSK11</strain>
    </source>
</reference>
<gene>
    <name evidence="3" type="ORF">DWU99_15605</name>
</gene>
<feature type="compositionally biased region" description="Polar residues" evidence="1">
    <location>
        <begin position="110"/>
        <end position="128"/>
    </location>
</feature>
<feature type="compositionally biased region" description="Low complexity" evidence="1">
    <location>
        <begin position="129"/>
        <end position="172"/>
    </location>
</feature>
<dbReference type="InterPro" id="IPR021136">
    <property type="entry name" value="Flagellar_hook_control-like_C"/>
</dbReference>
<keyword evidence="3" id="KW-0966">Cell projection</keyword>
<feature type="region of interest" description="Disordered" evidence="1">
    <location>
        <begin position="88"/>
        <end position="175"/>
    </location>
</feature>
<feature type="domain" description="Flagellar hook-length control protein-like C-terminal" evidence="2">
    <location>
        <begin position="396"/>
        <end position="478"/>
    </location>
</feature>
<feature type="region of interest" description="Disordered" evidence="1">
    <location>
        <begin position="241"/>
        <end position="317"/>
    </location>
</feature>
<evidence type="ECO:0000256" key="1">
    <source>
        <dbReference type="SAM" id="MobiDB-lite"/>
    </source>
</evidence>
<dbReference type="PANTHER" id="PTHR37533">
    <property type="entry name" value="FLAGELLAR HOOK-LENGTH CONTROL PROTEIN"/>
    <property type="match status" value="1"/>
</dbReference>
<dbReference type="InterPro" id="IPR052563">
    <property type="entry name" value="FliK"/>
</dbReference>